<evidence type="ECO:0000313" key="2">
    <source>
        <dbReference type="Proteomes" id="UP000204221"/>
    </source>
</evidence>
<dbReference type="KEGG" id="ahg:AHOG_06115"/>
<reference evidence="1 2" key="1">
    <citation type="submission" date="2017-07" db="EMBL/GenBank/DDBJ databases">
        <title>Complete genome sequence of Actinoalloteichus hoggarensis DSM 45943, type strain of Actinoalloteichus hoggarensis.</title>
        <authorList>
            <person name="Ruckert C."/>
            <person name="Nouioui I."/>
            <person name="Willmese J."/>
            <person name="van Wezel G."/>
            <person name="Klenk H.-P."/>
            <person name="Kalinowski J."/>
            <person name="Zotchev S.B."/>
        </authorList>
    </citation>
    <scope>NUCLEOTIDE SEQUENCE [LARGE SCALE GENOMIC DNA]</scope>
    <source>
        <strain evidence="1 2">DSM 45943</strain>
    </source>
</reference>
<proteinExistence type="predicted"/>
<accession>A0A221VZB6</accession>
<dbReference type="Proteomes" id="UP000204221">
    <property type="component" value="Chromosome"/>
</dbReference>
<dbReference type="RefSeq" id="WP_093940491.1">
    <property type="nucleotide sequence ID" value="NZ_CP022521.1"/>
</dbReference>
<keyword evidence="2" id="KW-1185">Reference proteome</keyword>
<sequence length="288" mass="31617">MSLIPRTVPGDVPDHNRAALQRRWNRIRPMLITALFGLPVCQLVIFGVLFVERMGPGGVFATILPGISTIVVLVQLIRGDLLTMPSEWKYSTLLNGLLSVIFLVLPFFGDSPSTYGSGFQGPLIIIALLIPVACLLLVRQARHILIAAPVSVVGASAFTLTYPLRSNRWSASVHLDGERINWQAARNTISRNAGNMGSQIDVDGSFPLAAVRDTSVRIVRDVDDGRAWMRGHLWRLHCPPGPGLVLHTKDGEWVLPVKNADELGPLLLARAESVRARSRGDDDRHMSF</sequence>
<gene>
    <name evidence="1" type="ORF">AHOG_06115</name>
</gene>
<organism evidence="1 2">
    <name type="scientific">Actinoalloteichus hoggarensis</name>
    <dbReference type="NCBI Taxonomy" id="1470176"/>
    <lineage>
        <taxon>Bacteria</taxon>
        <taxon>Bacillati</taxon>
        <taxon>Actinomycetota</taxon>
        <taxon>Actinomycetes</taxon>
        <taxon>Pseudonocardiales</taxon>
        <taxon>Pseudonocardiaceae</taxon>
        <taxon>Actinoalloteichus</taxon>
    </lineage>
</organism>
<dbReference type="EMBL" id="CP022521">
    <property type="protein sequence ID" value="ASO18875.1"/>
    <property type="molecule type" value="Genomic_DNA"/>
</dbReference>
<protein>
    <submittedName>
        <fullName evidence="1">Uncharacterized protein</fullName>
    </submittedName>
</protein>
<evidence type="ECO:0000313" key="1">
    <source>
        <dbReference type="EMBL" id="ASO18875.1"/>
    </source>
</evidence>
<dbReference type="AlphaFoldDB" id="A0A221VZB6"/>
<name>A0A221VZB6_9PSEU</name>
<dbReference type="OrthoDB" id="3684018at2"/>